<dbReference type="Pfam" id="PF26085">
    <property type="entry name" value="SH3_20"/>
    <property type="match status" value="1"/>
</dbReference>
<feature type="region of interest" description="Disordered" evidence="8">
    <location>
        <begin position="67"/>
        <end position="101"/>
    </location>
</feature>
<keyword evidence="3" id="KW-1003">Cell membrane</keyword>
<feature type="compositionally biased region" description="Low complexity" evidence="8">
    <location>
        <begin position="376"/>
        <end position="397"/>
    </location>
</feature>
<evidence type="ECO:0000259" key="9">
    <source>
        <dbReference type="Pfam" id="PF26085"/>
    </source>
</evidence>
<keyword evidence="4" id="KW-0963">Cytoplasm</keyword>
<evidence type="ECO:0000256" key="5">
    <source>
        <dbReference type="ARBA" id="ARBA00022737"/>
    </source>
</evidence>
<evidence type="ECO:0000256" key="4">
    <source>
        <dbReference type="ARBA" id="ARBA00022490"/>
    </source>
</evidence>
<evidence type="ECO:0000256" key="7">
    <source>
        <dbReference type="ARBA" id="ARBA00023136"/>
    </source>
</evidence>
<dbReference type="STRING" id="174720.A0A0N5B956"/>
<feature type="region of interest" description="Disordered" evidence="8">
    <location>
        <begin position="246"/>
        <end position="271"/>
    </location>
</feature>
<keyword evidence="7" id="KW-0472">Membrane</keyword>
<dbReference type="GO" id="GO:0005737">
    <property type="term" value="C:cytoplasm"/>
    <property type="evidence" value="ECO:0007669"/>
    <property type="project" value="UniProtKB-SubCell"/>
</dbReference>
<evidence type="ECO:0000256" key="2">
    <source>
        <dbReference type="ARBA" id="ARBA00004496"/>
    </source>
</evidence>
<evidence type="ECO:0000256" key="6">
    <source>
        <dbReference type="ARBA" id="ARBA00022771"/>
    </source>
</evidence>
<reference evidence="11" key="1">
    <citation type="submission" date="2017-02" db="UniProtKB">
        <authorList>
            <consortium name="WormBaseParasite"/>
        </authorList>
    </citation>
    <scope>IDENTIFICATION</scope>
</reference>
<keyword evidence="5" id="KW-0677">Repeat</keyword>
<feature type="region of interest" description="Disordered" evidence="8">
    <location>
        <begin position="368"/>
        <end position="401"/>
    </location>
</feature>
<dbReference type="Proteomes" id="UP000046392">
    <property type="component" value="Unplaced"/>
</dbReference>
<feature type="domain" description="STAC3-related SH3" evidence="9">
    <location>
        <begin position="501"/>
        <end position="558"/>
    </location>
</feature>
<dbReference type="GO" id="GO:0003009">
    <property type="term" value="P:skeletal muscle contraction"/>
    <property type="evidence" value="ECO:0007669"/>
    <property type="project" value="TreeGrafter"/>
</dbReference>
<organism evidence="10 11">
    <name type="scientific">Strongyloides papillosus</name>
    <name type="common">Intestinal threadworm</name>
    <dbReference type="NCBI Taxonomy" id="174720"/>
    <lineage>
        <taxon>Eukaryota</taxon>
        <taxon>Metazoa</taxon>
        <taxon>Ecdysozoa</taxon>
        <taxon>Nematoda</taxon>
        <taxon>Chromadorea</taxon>
        <taxon>Rhabditida</taxon>
        <taxon>Tylenchina</taxon>
        <taxon>Panagrolaimomorpha</taxon>
        <taxon>Strongyloidoidea</taxon>
        <taxon>Strongyloididae</taxon>
        <taxon>Strongyloides</taxon>
    </lineage>
</organism>
<dbReference type="WBParaSite" id="SPAL_0000257200.1">
    <property type="protein sequence ID" value="SPAL_0000257200.1"/>
    <property type="gene ID" value="SPAL_0000257200"/>
</dbReference>
<keyword evidence="6" id="KW-0479">Metal-binding</keyword>
<keyword evidence="6" id="KW-0863">Zinc-finger</keyword>
<keyword evidence="10" id="KW-1185">Reference proteome</keyword>
<dbReference type="InterPro" id="IPR059031">
    <property type="entry name" value="SH3_20"/>
</dbReference>
<dbReference type="PANTHER" id="PTHR15135">
    <property type="entry name" value="STAC"/>
    <property type="match status" value="1"/>
</dbReference>
<feature type="compositionally biased region" description="Polar residues" evidence="8">
    <location>
        <begin position="69"/>
        <end position="78"/>
    </location>
</feature>
<sequence>MSYGRRASLQCNLFRECNVVDKNESYGDYKSFCYLKKFVNDHNNIEQRHNSFSNLRHSQLTLGGRSIVPRQSNMNGVTGYTPVSSSNSSPNHHRRSQPSICYYSRSDPFDGSVNNRETSYPHSIVDRNKIIDQYGSPRLGSNGQRRIPQHVLHHTPSQPILKLSHNTQQICNPYTPTTTPYESPIAGRKLPMKPIGQQRLLHRAPKSDLNFRFQKHLEEIERRSLEKNSEEIDPVYLALKQAHKTYGRRSSSSHNCDSISPSPRNLSQTSLQDSGYVEAVIENRSRLLGSTPLLNQQNISPHNCQNLNYGQAVPNIQQQPSDVYSPILNTTNYQVQLYTTPRKRPPKLEKQMKSLSLDCADMPPVMTSAVRSPYRNNNNTSNPNTSIPMQQQKQQQQPSRNVRVIGKHSEVVNELDKGPSVNSLTASPRKLPTQNLPLSQLMHVVIHEYRSPKATFSLTIGQRMRIVDNGDPDWLHGFIIGDLTESLLTFPSTCVSPIYGNEQPMRVTQNIMIPDTKLRLYRDQVVFAQADTIRTDNKVLVRTERDKFAHCPLSNLQIL</sequence>
<evidence type="ECO:0000256" key="3">
    <source>
        <dbReference type="ARBA" id="ARBA00022475"/>
    </source>
</evidence>
<dbReference type="GO" id="GO:0005886">
    <property type="term" value="C:plasma membrane"/>
    <property type="evidence" value="ECO:0007669"/>
    <property type="project" value="UniProtKB-SubCell"/>
</dbReference>
<evidence type="ECO:0000256" key="1">
    <source>
        <dbReference type="ARBA" id="ARBA00004236"/>
    </source>
</evidence>
<evidence type="ECO:0000313" key="10">
    <source>
        <dbReference type="Proteomes" id="UP000046392"/>
    </source>
</evidence>
<evidence type="ECO:0000313" key="11">
    <source>
        <dbReference type="WBParaSite" id="SPAL_0000257200.1"/>
    </source>
</evidence>
<accession>A0A0N5B956</accession>
<dbReference type="InterPro" id="IPR039688">
    <property type="entry name" value="STAC1/2/3"/>
</dbReference>
<proteinExistence type="predicted"/>
<dbReference type="AlphaFoldDB" id="A0A0N5B956"/>
<dbReference type="PANTHER" id="PTHR15135:SF7">
    <property type="entry name" value="STAC-LIKE, ISOFORM J"/>
    <property type="match status" value="1"/>
</dbReference>
<feature type="compositionally biased region" description="Polar residues" evidence="8">
    <location>
        <begin position="248"/>
        <end position="271"/>
    </location>
</feature>
<evidence type="ECO:0000256" key="8">
    <source>
        <dbReference type="SAM" id="MobiDB-lite"/>
    </source>
</evidence>
<keyword evidence="6" id="KW-0862">Zinc</keyword>
<name>A0A0N5B956_STREA</name>
<dbReference type="GO" id="GO:0008270">
    <property type="term" value="F:zinc ion binding"/>
    <property type="evidence" value="ECO:0007669"/>
    <property type="project" value="UniProtKB-KW"/>
</dbReference>
<dbReference type="GO" id="GO:1903078">
    <property type="term" value="P:positive regulation of protein localization to plasma membrane"/>
    <property type="evidence" value="ECO:0007669"/>
    <property type="project" value="TreeGrafter"/>
</dbReference>
<protein>
    <submittedName>
        <fullName evidence="11">SH3 domain-containing protein</fullName>
    </submittedName>
</protein>
<comment type="subcellular location">
    <subcellularLocation>
        <location evidence="1">Cell membrane</location>
    </subcellularLocation>
    <subcellularLocation>
        <location evidence="2">Cytoplasm</location>
    </subcellularLocation>
</comment>